<dbReference type="OrthoDB" id="7626573at2"/>
<evidence type="ECO:0000313" key="2">
    <source>
        <dbReference type="EMBL" id="KCZ86725.1"/>
    </source>
</evidence>
<feature type="transmembrane region" description="Helical" evidence="1">
    <location>
        <begin position="12"/>
        <end position="35"/>
    </location>
</feature>
<dbReference type="PANTHER" id="PTHR34219:SF5">
    <property type="entry name" value="BLR4505 PROTEIN"/>
    <property type="match status" value="1"/>
</dbReference>
<accession>A0A059F804</accession>
<keyword evidence="1" id="KW-0472">Membrane</keyword>
<dbReference type="PATRIC" id="fig|1280951.3.peg.3382"/>
<feature type="transmembrane region" description="Helical" evidence="1">
    <location>
        <begin position="353"/>
        <end position="378"/>
    </location>
</feature>
<dbReference type="RefSeq" id="WP_011647323.1">
    <property type="nucleotide sequence ID" value="NZ_ARYI01000022.1"/>
</dbReference>
<dbReference type="EMBL" id="ARYI01000022">
    <property type="protein sequence ID" value="KCZ86725.1"/>
    <property type="molecule type" value="Genomic_DNA"/>
</dbReference>
<comment type="caution">
    <text evidence="2">The sequence shown here is derived from an EMBL/GenBank/DDBJ whole genome shotgun (WGS) entry which is preliminary data.</text>
</comment>
<name>A0A059F804_9PROT</name>
<dbReference type="InterPro" id="IPR005625">
    <property type="entry name" value="PepSY-ass_TM"/>
</dbReference>
<feature type="transmembrane region" description="Helical" evidence="1">
    <location>
        <begin position="152"/>
        <end position="173"/>
    </location>
</feature>
<keyword evidence="1" id="KW-1133">Transmembrane helix</keyword>
<keyword evidence="3" id="KW-1185">Reference proteome</keyword>
<dbReference type="Pfam" id="PF03929">
    <property type="entry name" value="PepSY_TM"/>
    <property type="match status" value="1"/>
</dbReference>
<dbReference type="AlphaFoldDB" id="A0A059F804"/>
<organism evidence="2 3">
    <name type="scientific">Hyphomonas hirschiana VP5</name>
    <dbReference type="NCBI Taxonomy" id="1280951"/>
    <lineage>
        <taxon>Bacteria</taxon>
        <taxon>Pseudomonadati</taxon>
        <taxon>Pseudomonadota</taxon>
        <taxon>Alphaproteobacteria</taxon>
        <taxon>Hyphomonadales</taxon>
        <taxon>Hyphomonadaceae</taxon>
        <taxon>Hyphomonas</taxon>
    </lineage>
</organism>
<protein>
    <submittedName>
        <fullName evidence="2">PepSY-associated TM helix domain-containing protein</fullName>
    </submittedName>
</protein>
<feature type="transmembrane region" description="Helical" evidence="1">
    <location>
        <begin position="207"/>
        <end position="227"/>
    </location>
</feature>
<sequence>MASAATKNTWLILHRWFGIITALFLFIAAITGSVLTARSTIDRWANGDLYTYTGEAADRLTPLEAVALYEAANPAIQVTGFPLTADEEENIIITVTPKPGAAPLDYEEVFLSPATGESVGARSMAPGLSNRQIIPLILELHYNLLVGDAGRIFMGFIALGWLISSGVGLYLTFPRKGPFFKNWRPAWTYSLKRPFARQMLDLHRASALWLFPFLFILAFTSVTLNFFDEFWDPFSTTVAPLEKSLFHLDAPYPEGAVPQLTYAEALTLAENQAAAEGQAWKPATMLYYPNWNIYGTTFSDTGDLNYKYLGPIYHYFDANTGEWVHEVNPYADSAGLVMIRAVYPLHSGEIGGWLTVFFVFILGLATAEQCFTGIWLWLKKRGPRIAAKKKAASAAPAEA</sequence>
<evidence type="ECO:0000256" key="1">
    <source>
        <dbReference type="SAM" id="Phobius"/>
    </source>
</evidence>
<keyword evidence="1" id="KW-0812">Transmembrane</keyword>
<gene>
    <name evidence="2" type="ORF">HHI_16781</name>
</gene>
<proteinExistence type="predicted"/>
<reference evidence="2 3" key="1">
    <citation type="submission" date="2013-04" db="EMBL/GenBank/DDBJ databases">
        <title>Hyphomonas hirschiana VP5 Genome Sequencing.</title>
        <authorList>
            <person name="Lai Q."/>
            <person name="Shao Z."/>
        </authorList>
    </citation>
    <scope>NUCLEOTIDE SEQUENCE [LARGE SCALE GENOMIC DNA]</scope>
    <source>
        <strain evidence="2 3">VP5</strain>
    </source>
</reference>
<evidence type="ECO:0000313" key="3">
    <source>
        <dbReference type="Proteomes" id="UP000025061"/>
    </source>
</evidence>
<dbReference type="Proteomes" id="UP000025061">
    <property type="component" value="Unassembled WGS sequence"/>
</dbReference>
<dbReference type="PANTHER" id="PTHR34219">
    <property type="entry name" value="IRON-REGULATED INNER MEMBRANE PROTEIN-RELATED"/>
    <property type="match status" value="1"/>
</dbReference>